<gene>
    <name evidence="2" type="ORF">ACFFK0_17305</name>
</gene>
<evidence type="ECO:0000313" key="3">
    <source>
        <dbReference type="Proteomes" id="UP001589776"/>
    </source>
</evidence>
<name>A0ABV6DNG7_9BACL</name>
<dbReference type="Proteomes" id="UP001589776">
    <property type="component" value="Unassembled WGS sequence"/>
</dbReference>
<organism evidence="2 3">
    <name type="scientific">Paenibacillus chartarius</name>
    <dbReference type="NCBI Taxonomy" id="747481"/>
    <lineage>
        <taxon>Bacteria</taxon>
        <taxon>Bacillati</taxon>
        <taxon>Bacillota</taxon>
        <taxon>Bacilli</taxon>
        <taxon>Bacillales</taxon>
        <taxon>Paenibacillaceae</taxon>
        <taxon>Paenibacillus</taxon>
    </lineage>
</organism>
<sequence length="711" mass="77886">MASLSRLESEYRKQKRRRKMRRPWLIACAVLFAAAGTAAIIERDQLGWNHREASGVRAAAENSNTTEPVSTPSPAVTPVSKRPLTAGKLTLWTPQKVDADTIPVMFSFESASAQSLRVTLQVKKQGETDFRTATLKSGGELAVQAGKRMYSVAWDKAKDGVEAGSTFEIRLSVSSDGAEPLVQAIRNVKLQSREQVRNQVDRYVVNYGTWSNEQLEEARTHAQLAIVTAKNMTTEQIQTLRAGKDPADAADDVIVLGYISVGEDQRTDGFKDNIEAMKNDPRFTLDGSGPSVDPRPGAPYPNGGELAGSYSAAGKPTNKGFAPFYLNDNFVTDRVGAEGVPEFNPGFGSAFVNPGHPEWLKALEDMTFASDKVSGLKELLTPNFGAGFACDGLFLDTLDTAAPNSYTDASSYNVTEYEWTAKGTKELLQNIRQRYPDKLLLGNRGLFYYNADLPAFAYTLRGAVDFVLFESFRLDSRTDEWFNESFFNDNKYNYAQKLLAEADRSDGFRVLSLGYAEGPDGGAAKQALTDASGAAAPATLLEDVKETEQLGMVHYLTDAGLTIVNHFAAGHRLEPAAPTWGSTKTPSLYGKPYDGPREGIQQVAVRGKDVFVQWDVAHSSARPISYVLYAKEGTDFDKAKPIEEQGAKVIELSKDIPAAYAGAGDRTKRYPYESKVQGLEPGKSYYLVIRARNAVGQYEGNWKSLYVTVPK</sequence>
<feature type="compositionally biased region" description="Low complexity" evidence="1">
    <location>
        <begin position="65"/>
        <end position="80"/>
    </location>
</feature>
<accession>A0ABV6DNG7</accession>
<dbReference type="InterPro" id="IPR017853">
    <property type="entry name" value="GH"/>
</dbReference>
<evidence type="ECO:0000313" key="2">
    <source>
        <dbReference type="EMBL" id="MFC0214189.1"/>
    </source>
</evidence>
<dbReference type="Gene3D" id="3.20.20.70">
    <property type="entry name" value="Aldolase class I"/>
    <property type="match status" value="1"/>
</dbReference>
<reference evidence="2 3" key="1">
    <citation type="submission" date="2024-09" db="EMBL/GenBank/DDBJ databases">
        <authorList>
            <person name="Sun Q."/>
            <person name="Mori K."/>
        </authorList>
    </citation>
    <scope>NUCLEOTIDE SEQUENCE [LARGE SCALE GENOMIC DNA]</scope>
    <source>
        <strain evidence="2 3">CCM 7759</strain>
    </source>
</reference>
<protein>
    <recommendedName>
        <fullName evidence="4">Fibronectin type-III domain-containing protein</fullName>
    </recommendedName>
</protein>
<comment type="caution">
    <text evidence="2">The sequence shown here is derived from an EMBL/GenBank/DDBJ whole genome shotgun (WGS) entry which is preliminary data.</text>
</comment>
<dbReference type="SUPFAM" id="SSF51445">
    <property type="entry name" value="(Trans)glycosidases"/>
    <property type="match status" value="1"/>
</dbReference>
<evidence type="ECO:0008006" key="4">
    <source>
        <dbReference type="Google" id="ProtNLM"/>
    </source>
</evidence>
<dbReference type="RefSeq" id="WP_377471542.1">
    <property type="nucleotide sequence ID" value="NZ_JBHLWN010000070.1"/>
</dbReference>
<proteinExistence type="predicted"/>
<evidence type="ECO:0000256" key="1">
    <source>
        <dbReference type="SAM" id="MobiDB-lite"/>
    </source>
</evidence>
<dbReference type="InterPro" id="IPR013785">
    <property type="entry name" value="Aldolase_TIM"/>
</dbReference>
<feature type="region of interest" description="Disordered" evidence="1">
    <location>
        <begin position="279"/>
        <end position="305"/>
    </location>
</feature>
<keyword evidence="3" id="KW-1185">Reference proteome</keyword>
<feature type="region of interest" description="Disordered" evidence="1">
    <location>
        <begin position="57"/>
        <end position="80"/>
    </location>
</feature>
<dbReference type="EMBL" id="JBHLWN010000070">
    <property type="protein sequence ID" value="MFC0214189.1"/>
    <property type="molecule type" value="Genomic_DNA"/>
</dbReference>